<accession>A0AC34RTP0</accession>
<dbReference type="WBParaSite" id="JU765_v2.g9849.t1">
    <property type="protein sequence ID" value="JU765_v2.g9849.t1"/>
    <property type="gene ID" value="JU765_v2.g9849"/>
</dbReference>
<dbReference type="Proteomes" id="UP000887576">
    <property type="component" value="Unplaced"/>
</dbReference>
<organism evidence="1 2">
    <name type="scientific">Panagrolaimus sp. JU765</name>
    <dbReference type="NCBI Taxonomy" id="591449"/>
    <lineage>
        <taxon>Eukaryota</taxon>
        <taxon>Metazoa</taxon>
        <taxon>Ecdysozoa</taxon>
        <taxon>Nematoda</taxon>
        <taxon>Chromadorea</taxon>
        <taxon>Rhabditida</taxon>
        <taxon>Tylenchina</taxon>
        <taxon>Panagrolaimomorpha</taxon>
        <taxon>Panagrolaimoidea</taxon>
        <taxon>Panagrolaimidae</taxon>
        <taxon>Panagrolaimus</taxon>
    </lineage>
</organism>
<proteinExistence type="predicted"/>
<reference evidence="2" key="1">
    <citation type="submission" date="2022-11" db="UniProtKB">
        <authorList>
            <consortium name="WormBaseParasite"/>
        </authorList>
    </citation>
    <scope>IDENTIFICATION</scope>
</reference>
<sequence>MFYVNPNPDEFYYYSEYNKVKGHTYYRCCGCAKDNNTKNCSRAKVNEKNEVRFTRSIHLDHCKPLTKTQHLVLEAKKTAYFSAREGTSPEKSYTVGWIQPQKFKVQDFYGPIFKLQKVISCWYRKNYPKAEMGEIPKEFFNLDPETAEMETAIRWLLLQQKDVAIFATDEALKAMASAPILCADGTYKTKPDEAAQIFYIHGLINGEWIVLLSAIMKSTTEADYDVIVQAVKEKWEQLGVEPKFERLHTEKLYGCLFHYSQAILRNCL</sequence>
<name>A0AC34RTP0_9BILA</name>
<protein>
    <submittedName>
        <fullName evidence="2">MULE transposase domain-containing protein</fullName>
    </submittedName>
</protein>
<evidence type="ECO:0000313" key="1">
    <source>
        <dbReference type="Proteomes" id="UP000887576"/>
    </source>
</evidence>
<evidence type="ECO:0000313" key="2">
    <source>
        <dbReference type="WBParaSite" id="JU765_v2.g9849.t1"/>
    </source>
</evidence>